<evidence type="ECO:0000256" key="1">
    <source>
        <dbReference type="ARBA" id="ARBA00007583"/>
    </source>
</evidence>
<accession>A0A1Q2CRT7</accession>
<evidence type="ECO:0000256" key="3">
    <source>
        <dbReference type="ARBA" id="ARBA00023169"/>
    </source>
</evidence>
<name>A0A1Q2CRT7_9ACTN</name>
<evidence type="ECO:0000313" key="8">
    <source>
        <dbReference type="Proteomes" id="UP000188145"/>
    </source>
</evidence>
<evidence type="ECO:0000259" key="4">
    <source>
        <dbReference type="Pfam" id="PF11380"/>
    </source>
</evidence>
<organism evidence="7 8">
    <name type="scientific">Tessaracoccus aquimaris</name>
    <dbReference type="NCBI Taxonomy" id="1332264"/>
    <lineage>
        <taxon>Bacteria</taxon>
        <taxon>Bacillati</taxon>
        <taxon>Actinomycetota</taxon>
        <taxon>Actinomycetes</taxon>
        <taxon>Propionibacteriales</taxon>
        <taxon>Propionibacteriaceae</taxon>
        <taxon>Tessaracoccus</taxon>
    </lineage>
</organism>
<dbReference type="Proteomes" id="UP000188145">
    <property type="component" value="Chromosome"/>
</dbReference>
<feature type="domain" description="Stealth protein CR2 conserved region 2" evidence="4">
    <location>
        <begin position="1"/>
        <end position="67"/>
    </location>
</feature>
<feature type="domain" description="Stealth protein CR3 conserved region 3" evidence="5">
    <location>
        <begin position="115"/>
        <end position="161"/>
    </location>
</feature>
<protein>
    <recommendedName>
        <fullName evidence="9">Stealth protein CR2 conserved region 2 domain-containing protein</fullName>
    </recommendedName>
</protein>
<dbReference type="Pfam" id="PF11380">
    <property type="entry name" value="Stealth_CR2"/>
    <property type="match status" value="1"/>
</dbReference>
<keyword evidence="8" id="KW-1185">Reference proteome</keyword>
<dbReference type="InterPro" id="IPR031357">
    <property type="entry name" value="Stealth_CR3"/>
</dbReference>
<comment type="similarity">
    <text evidence="1">Belongs to the stealth family.</text>
</comment>
<dbReference type="AlphaFoldDB" id="A0A1Q2CRT7"/>
<dbReference type="KEGG" id="tes:BW730_16020"/>
<dbReference type="InterPro" id="IPR031356">
    <property type="entry name" value="Stealth_CR4"/>
</dbReference>
<keyword evidence="2" id="KW-0808">Transferase</keyword>
<gene>
    <name evidence="7" type="ORF">BW730_16020</name>
</gene>
<dbReference type="PANTHER" id="PTHR24045:SF0">
    <property type="entry name" value="N-ACETYLGLUCOSAMINE-1-PHOSPHOTRANSFERASE SUBUNITS ALPHA_BETA"/>
    <property type="match status" value="1"/>
</dbReference>
<keyword evidence="3" id="KW-0270">Exopolysaccharide synthesis</keyword>
<dbReference type="STRING" id="1332264.BW730_16020"/>
<dbReference type="EMBL" id="CP019606">
    <property type="protein sequence ID" value="AQP48785.1"/>
    <property type="molecule type" value="Genomic_DNA"/>
</dbReference>
<evidence type="ECO:0000313" key="7">
    <source>
        <dbReference type="EMBL" id="AQP48785.1"/>
    </source>
</evidence>
<proteinExistence type="inferred from homology"/>
<feature type="domain" description="Stealth protein CR4 conserved region 4" evidence="6">
    <location>
        <begin position="191"/>
        <end position="234"/>
    </location>
</feature>
<dbReference type="Pfam" id="PF17103">
    <property type="entry name" value="Stealth_CR4"/>
    <property type="match status" value="1"/>
</dbReference>
<evidence type="ECO:0000259" key="5">
    <source>
        <dbReference type="Pfam" id="PF17102"/>
    </source>
</evidence>
<dbReference type="InterPro" id="IPR021520">
    <property type="entry name" value="Stealth_CR2"/>
</dbReference>
<dbReference type="InterPro" id="IPR047141">
    <property type="entry name" value="Stealth"/>
</dbReference>
<evidence type="ECO:0008006" key="9">
    <source>
        <dbReference type="Google" id="ProtNLM"/>
    </source>
</evidence>
<dbReference type="GO" id="GO:0016772">
    <property type="term" value="F:transferase activity, transferring phosphorus-containing groups"/>
    <property type="evidence" value="ECO:0007669"/>
    <property type="project" value="InterPro"/>
</dbReference>
<reference evidence="8" key="1">
    <citation type="submission" date="2017-02" db="EMBL/GenBank/DDBJ databases">
        <title>Tessaracoccus aquaemaris sp. nov., isolated from the intestine of a Korean rockfish, Sebastes schlegelii, in a marine aquaculture pond.</title>
        <authorList>
            <person name="Tak E.J."/>
            <person name="Bae J.-W."/>
        </authorList>
    </citation>
    <scope>NUCLEOTIDE SEQUENCE [LARGE SCALE GENOMIC DNA]</scope>
    <source>
        <strain evidence="8">NSG39</strain>
    </source>
</reference>
<dbReference type="Pfam" id="PF17102">
    <property type="entry name" value="Stealth_CR3"/>
    <property type="match status" value="1"/>
</dbReference>
<sequence>MDRSNPRLKVVDHQDIFLDSTMLPSFNSNSIISNLHHIEGLSEHYIYFNDDVFLGRWVEPAQFFLGSGIALVSPANNRRRFGEARVEEEPHFNISRNIRSILQDAFGVTVSRAIKHTPHPQIRSLHYQMESRFREHYQSTWSHPFRHHDDIAADQLHHYYAQITGRAVPGQLKYSYINLMDETHSSRLSSILALRNRDVFCLNDAPTGGRPVPEDLVQHFLDGYFPVPSSFEVPE</sequence>
<dbReference type="GO" id="GO:0000271">
    <property type="term" value="P:polysaccharide biosynthetic process"/>
    <property type="evidence" value="ECO:0007669"/>
    <property type="project" value="UniProtKB-KW"/>
</dbReference>
<dbReference type="PANTHER" id="PTHR24045">
    <property type="match status" value="1"/>
</dbReference>
<evidence type="ECO:0000259" key="6">
    <source>
        <dbReference type="Pfam" id="PF17103"/>
    </source>
</evidence>
<evidence type="ECO:0000256" key="2">
    <source>
        <dbReference type="ARBA" id="ARBA00022679"/>
    </source>
</evidence>